<reference evidence="2 3" key="1">
    <citation type="submission" date="2016-02" db="EMBL/GenBank/DDBJ databases">
        <title>Genome analysis of coral dinoflagellate symbionts highlights evolutionary adaptations to a symbiotic lifestyle.</title>
        <authorList>
            <person name="Aranda M."/>
            <person name="Li Y."/>
            <person name="Liew Y.J."/>
            <person name="Baumgarten S."/>
            <person name="Simakov O."/>
            <person name="Wilson M."/>
            <person name="Piel J."/>
            <person name="Ashoor H."/>
            <person name="Bougouffa S."/>
            <person name="Bajic V.B."/>
            <person name="Ryu T."/>
            <person name="Ravasi T."/>
            <person name="Bayer T."/>
            <person name="Micklem G."/>
            <person name="Kim H."/>
            <person name="Bhak J."/>
            <person name="Lajeunesse T.C."/>
            <person name="Voolstra C.R."/>
        </authorList>
    </citation>
    <scope>NUCLEOTIDE SEQUENCE [LARGE SCALE GENOMIC DNA]</scope>
    <source>
        <strain evidence="2 3">CCMP2467</strain>
    </source>
</reference>
<dbReference type="Proteomes" id="UP000186817">
    <property type="component" value="Unassembled WGS sequence"/>
</dbReference>
<organism evidence="2 3">
    <name type="scientific">Symbiodinium microadriaticum</name>
    <name type="common">Dinoflagellate</name>
    <name type="synonym">Zooxanthella microadriatica</name>
    <dbReference type="NCBI Taxonomy" id="2951"/>
    <lineage>
        <taxon>Eukaryota</taxon>
        <taxon>Sar</taxon>
        <taxon>Alveolata</taxon>
        <taxon>Dinophyceae</taxon>
        <taxon>Suessiales</taxon>
        <taxon>Symbiodiniaceae</taxon>
        <taxon>Symbiodinium</taxon>
    </lineage>
</organism>
<keyword evidence="3" id="KW-1185">Reference proteome</keyword>
<dbReference type="OrthoDB" id="418554at2759"/>
<sequence>MAIAAAADIRKPSGMSGAFLGVLAALRLLQLLNTFGVHLITNHRWMMLSFYTVFVAAGVLLFFRKKHLKLLALISAAIGGAFCTSALAFAVTDLAKKGYLTFLTNALPALQPKGGTWVDFFDMLWSPEAPALGLFAGSKYNPVVEGRVYSIDRMADVGLWLIFFVVGSAVQLRRLRPPAVEDESRKPLLGELPR</sequence>
<keyword evidence="1" id="KW-0812">Transmembrane</keyword>
<proteinExistence type="predicted"/>
<accession>A0A1Q9E2W0</accession>
<protein>
    <submittedName>
        <fullName evidence="2">Uncharacterized protein</fullName>
    </submittedName>
</protein>
<keyword evidence="1" id="KW-1133">Transmembrane helix</keyword>
<keyword evidence="1" id="KW-0472">Membrane</keyword>
<dbReference type="AlphaFoldDB" id="A0A1Q9E2W0"/>
<gene>
    <name evidence="2" type="ORF">AK812_SmicGene15450</name>
</gene>
<feature type="transmembrane region" description="Helical" evidence="1">
    <location>
        <begin position="18"/>
        <end position="39"/>
    </location>
</feature>
<evidence type="ECO:0000313" key="2">
    <source>
        <dbReference type="EMBL" id="OLQ01762.1"/>
    </source>
</evidence>
<feature type="transmembrane region" description="Helical" evidence="1">
    <location>
        <begin position="70"/>
        <end position="91"/>
    </location>
</feature>
<name>A0A1Q9E2W0_SYMMI</name>
<evidence type="ECO:0000256" key="1">
    <source>
        <dbReference type="SAM" id="Phobius"/>
    </source>
</evidence>
<dbReference type="EMBL" id="LSRX01000282">
    <property type="protein sequence ID" value="OLQ01762.1"/>
    <property type="molecule type" value="Genomic_DNA"/>
</dbReference>
<feature type="transmembrane region" description="Helical" evidence="1">
    <location>
        <begin position="45"/>
        <end position="63"/>
    </location>
</feature>
<comment type="caution">
    <text evidence="2">The sequence shown here is derived from an EMBL/GenBank/DDBJ whole genome shotgun (WGS) entry which is preliminary data.</text>
</comment>
<evidence type="ECO:0000313" key="3">
    <source>
        <dbReference type="Proteomes" id="UP000186817"/>
    </source>
</evidence>